<dbReference type="SUPFAM" id="SSF54695">
    <property type="entry name" value="POZ domain"/>
    <property type="match status" value="1"/>
</dbReference>
<dbReference type="Gene3D" id="3.30.710.10">
    <property type="entry name" value="Potassium Channel Kv1.1, Chain A"/>
    <property type="match status" value="1"/>
</dbReference>
<gene>
    <name evidence="2" type="ORF">PFISCL1PPCAC_20863</name>
</gene>
<dbReference type="Pfam" id="PF00651">
    <property type="entry name" value="BTB"/>
    <property type="match status" value="1"/>
</dbReference>
<evidence type="ECO:0000313" key="2">
    <source>
        <dbReference type="EMBL" id="GMT29566.1"/>
    </source>
</evidence>
<keyword evidence="3" id="KW-1185">Reference proteome</keyword>
<accession>A0AAV5WBD5</accession>
<proteinExistence type="predicted"/>
<dbReference type="EMBL" id="BTSY01000005">
    <property type="protein sequence ID" value="GMT29566.1"/>
    <property type="molecule type" value="Genomic_DNA"/>
</dbReference>
<name>A0AAV5WBD5_9BILA</name>
<feature type="non-terminal residue" evidence="2">
    <location>
        <position position="1"/>
    </location>
</feature>
<dbReference type="CDD" id="cd18186">
    <property type="entry name" value="BTB_POZ_ZBTB_KLHL-like"/>
    <property type="match status" value="1"/>
</dbReference>
<feature type="non-terminal residue" evidence="2">
    <location>
        <position position="129"/>
    </location>
</feature>
<dbReference type="PROSITE" id="PS50097">
    <property type="entry name" value="BTB"/>
    <property type="match status" value="1"/>
</dbReference>
<evidence type="ECO:0000313" key="3">
    <source>
        <dbReference type="Proteomes" id="UP001432322"/>
    </source>
</evidence>
<protein>
    <recommendedName>
        <fullName evidence="1">BTB domain-containing protein</fullName>
    </recommendedName>
</protein>
<dbReference type="PANTHER" id="PTHR47022">
    <property type="entry name" value="BTB AND MATH DOMAIN-CONTAINING PROTEIN 36-RELATED"/>
    <property type="match status" value="1"/>
</dbReference>
<dbReference type="InterPro" id="IPR000210">
    <property type="entry name" value="BTB/POZ_dom"/>
</dbReference>
<comment type="caution">
    <text evidence="2">The sequence shown here is derived from an EMBL/GenBank/DDBJ whole genome shotgun (WGS) entry which is preliminary data.</text>
</comment>
<reference evidence="2" key="1">
    <citation type="submission" date="2023-10" db="EMBL/GenBank/DDBJ databases">
        <title>Genome assembly of Pristionchus species.</title>
        <authorList>
            <person name="Yoshida K."/>
            <person name="Sommer R.J."/>
        </authorList>
    </citation>
    <scope>NUCLEOTIDE SEQUENCE</scope>
    <source>
        <strain evidence="2">RS5133</strain>
    </source>
</reference>
<feature type="domain" description="BTB" evidence="1">
    <location>
        <begin position="12"/>
        <end position="79"/>
    </location>
</feature>
<dbReference type="PANTHER" id="PTHR47022:SF1">
    <property type="entry name" value="BTB AND MATH DOMAIN-CONTAINING PROTEIN 36-RELATED"/>
    <property type="match status" value="1"/>
</dbReference>
<dbReference type="Proteomes" id="UP001432322">
    <property type="component" value="Unassembled WGS sequence"/>
</dbReference>
<evidence type="ECO:0000259" key="1">
    <source>
        <dbReference type="PROSITE" id="PS50097"/>
    </source>
</evidence>
<organism evidence="2 3">
    <name type="scientific">Pristionchus fissidentatus</name>
    <dbReference type="NCBI Taxonomy" id="1538716"/>
    <lineage>
        <taxon>Eukaryota</taxon>
        <taxon>Metazoa</taxon>
        <taxon>Ecdysozoa</taxon>
        <taxon>Nematoda</taxon>
        <taxon>Chromadorea</taxon>
        <taxon>Rhabditida</taxon>
        <taxon>Rhabditina</taxon>
        <taxon>Diplogasteromorpha</taxon>
        <taxon>Diplogasteroidea</taxon>
        <taxon>Neodiplogasteridae</taxon>
        <taxon>Pristionchus</taxon>
    </lineage>
</organism>
<sequence>ARFDFTQPSNESTIILKVGEKKLHVSKQILSVHSPVFAAMFYGEFEEKNKEEIEINEVKYEEFVDLLNMIYPTSIEANARTVAHILKLADLYDCKVVLERAESYLIDTTKFTTAAKLKMADEYRLDHLK</sequence>
<dbReference type="InterPro" id="IPR011333">
    <property type="entry name" value="SKP1/BTB/POZ_sf"/>
</dbReference>
<dbReference type="SMART" id="SM00225">
    <property type="entry name" value="BTB"/>
    <property type="match status" value="1"/>
</dbReference>
<dbReference type="AlphaFoldDB" id="A0AAV5WBD5"/>